<dbReference type="AlphaFoldDB" id="A0A833UPI5"/>
<feature type="chain" id="PRO_5032481676" description="VCBS repeat-containing protein" evidence="1">
    <location>
        <begin position="21"/>
        <end position="278"/>
    </location>
</feature>
<accession>A0A833UPI5</accession>
<dbReference type="NCBIfam" id="NF047539">
    <property type="entry name" value="XAC2610_fam"/>
    <property type="match status" value="1"/>
</dbReference>
<evidence type="ECO:0000256" key="1">
    <source>
        <dbReference type="SAM" id="SignalP"/>
    </source>
</evidence>
<dbReference type="SUPFAM" id="SSF69318">
    <property type="entry name" value="Integrin alpha N-terminal domain"/>
    <property type="match status" value="1"/>
</dbReference>
<evidence type="ECO:0008006" key="4">
    <source>
        <dbReference type="Google" id="ProtNLM"/>
    </source>
</evidence>
<gene>
    <name evidence="2" type="ORF">GAK29_03382</name>
</gene>
<dbReference type="Proteomes" id="UP000490535">
    <property type="component" value="Unassembled WGS sequence"/>
</dbReference>
<sequence>MKFKLLLSMMTLSISCFGYAETQPVSTQTNPGLKPLSGVRVSMQRMLKSGEGRYYMNLYAGIAHPHGVLTDLMNGTKIDFKGTQKGDQLDLKSVATEVDRTVAEKYQLTGVLNANSGLFKATLLEAGKTAGQSIQFEPAFKVSNKPVFVFKFYGQDDANSPFGKTLKRVDVLNKNNNTIVQSLTGFTGYPNSVGYMDINFDGYYDVIVSDLSQGRTVEDKRYIYWMYNPKTQQFQRSPQLEKITGFPTLHGEKQQIDFGHGQVYQVENGLLVRVKADQ</sequence>
<comment type="caution">
    <text evidence="2">The sequence shown here is derived from an EMBL/GenBank/DDBJ whole genome shotgun (WGS) entry which is preliminary data.</text>
</comment>
<proteinExistence type="predicted"/>
<dbReference type="PROSITE" id="PS51257">
    <property type="entry name" value="PROKAR_LIPOPROTEIN"/>
    <property type="match status" value="1"/>
</dbReference>
<evidence type="ECO:0000313" key="2">
    <source>
        <dbReference type="EMBL" id="KAF1021597.1"/>
    </source>
</evidence>
<reference evidence="3" key="1">
    <citation type="journal article" date="2020" name="MBio">
        <title>Horizontal gene transfer to a defensive symbiont with a reduced genome amongst a multipartite beetle microbiome.</title>
        <authorList>
            <person name="Waterworth S.C."/>
            <person name="Florez L.V."/>
            <person name="Rees E.R."/>
            <person name="Hertweck C."/>
            <person name="Kaltenpoth M."/>
            <person name="Kwan J.C."/>
        </authorList>
    </citation>
    <scope>NUCLEOTIDE SEQUENCE [LARGE SCALE GENOMIC DNA]</scope>
</reference>
<keyword evidence="1" id="KW-0732">Signal</keyword>
<dbReference type="InterPro" id="IPR028994">
    <property type="entry name" value="Integrin_alpha_N"/>
</dbReference>
<protein>
    <recommendedName>
        <fullName evidence="4">VCBS repeat-containing protein</fullName>
    </recommendedName>
</protein>
<organism evidence="2 3">
    <name type="scientific">Acinetobacter bereziniae</name>
    <name type="common">Acinetobacter genomosp. 10</name>
    <dbReference type="NCBI Taxonomy" id="106648"/>
    <lineage>
        <taxon>Bacteria</taxon>
        <taxon>Pseudomonadati</taxon>
        <taxon>Pseudomonadota</taxon>
        <taxon>Gammaproteobacteria</taxon>
        <taxon>Moraxellales</taxon>
        <taxon>Moraxellaceae</taxon>
        <taxon>Acinetobacter</taxon>
    </lineage>
</organism>
<evidence type="ECO:0000313" key="3">
    <source>
        <dbReference type="Proteomes" id="UP000490535"/>
    </source>
</evidence>
<dbReference type="EMBL" id="WNDP01000104">
    <property type="protein sequence ID" value="KAF1021597.1"/>
    <property type="molecule type" value="Genomic_DNA"/>
</dbReference>
<feature type="signal peptide" evidence="1">
    <location>
        <begin position="1"/>
        <end position="20"/>
    </location>
</feature>
<name>A0A833UPI5_ACIBZ</name>
<dbReference type="InterPro" id="IPR058087">
    <property type="entry name" value="XAC2610_dom"/>
</dbReference>